<dbReference type="OrthoDB" id="10614142at2759"/>
<evidence type="ECO:0000313" key="2">
    <source>
        <dbReference type="EMBL" id="KKP00934.1"/>
    </source>
</evidence>
<dbReference type="EMBL" id="JOKZ01000222">
    <property type="protein sequence ID" value="KKP00934.1"/>
    <property type="molecule type" value="Genomic_DNA"/>
</dbReference>
<accession>A0A0G0A6Z1</accession>
<evidence type="ECO:0000256" key="1">
    <source>
        <dbReference type="SAM" id="MobiDB-lite"/>
    </source>
</evidence>
<gene>
    <name evidence="2" type="ORF">THAR02_06977</name>
</gene>
<feature type="region of interest" description="Disordered" evidence="1">
    <location>
        <begin position="116"/>
        <end position="146"/>
    </location>
</feature>
<name>A0A0G0A6Z1_TRIHA</name>
<evidence type="ECO:0000313" key="3">
    <source>
        <dbReference type="Proteomes" id="UP000034112"/>
    </source>
</evidence>
<comment type="caution">
    <text evidence="2">The sequence shown here is derived from an EMBL/GenBank/DDBJ whole genome shotgun (WGS) entry which is preliminary data.</text>
</comment>
<dbReference type="Proteomes" id="UP000034112">
    <property type="component" value="Unassembled WGS sequence"/>
</dbReference>
<feature type="region of interest" description="Disordered" evidence="1">
    <location>
        <begin position="193"/>
        <end position="212"/>
    </location>
</feature>
<proteinExistence type="predicted"/>
<feature type="compositionally biased region" description="Basic and acidic residues" evidence="1">
    <location>
        <begin position="116"/>
        <end position="138"/>
    </location>
</feature>
<protein>
    <submittedName>
        <fullName evidence="2">Uncharacterized protein</fullName>
    </submittedName>
</protein>
<feature type="compositionally biased region" description="Basic and acidic residues" evidence="1">
    <location>
        <begin position="193"/>
        <end position="206"/>
    </location>
</feature>
<dbReference type="AlphaFoldDB" id="A0A0G0A6Z1"/>
<sequence length="212" mass="22412">MPDPSAMPACSILVKGTWPGYLGGGRLSAEKLRAVALAAGLVAVEERQIACRDGDDGVVGVGDGDTDTRAGAVEAQSLLEDEAAARSPDRALTRGASISVFCRRASAAGCGALRAAENRTSPRTDARKMKGEETRQTTDQRNSPAFGAPAVPCRVVSCLAHHPIPPPAALLRLAISNEEYEGLDNVSHWTPERELEVGEKSSEIKKRQTRLA</sequence>
<reference evidence="3" key="1">
    <citation type="journal article" date="2015" name="Genome Announc.">
        <title>Draft whole-genome sequence of the biocontrol agent Trichoderma harzianum T6776.</title>
        <authorList>
            <person name="Baroncelli R."/>
            <person name="Piaggeschi G."/>
            <person name="Fiorini L."/>
            <person name="Bertolini E."/>
            <person name="Zapparata A."/>
            <person name="Pe M.E."/>
            <person name="Sarrocco S."/>
            <person name="Vannacci G."/>
        </authorList>
    </citation>
    <scope>NUCLEOTIDE SEQUENCE [LARGE SCALE GENOMIC DNA]</scope>
    <source>
        <strain evidence="3">T6776</strain>
    </source>
</reference>
<organism evidence="2 3">
    <name type="scientific">Trichoderma harzianum</name>
    <name type="common">Hypocrea lixii</name>
    <dbReference type="NCBI Taxonomy" id="5544"/>
    <lineage>
        <taxon>Eukaryota</taxon>
        <taxon>Fungi</taxon>
        <taxon>Dikarya</taxon>
        <taxon>Ascomycota</taxon>
        <taxon>Pezizomycotina</taxon>
        <taxon>Sordariomycetes</taxon>
        <taxon>Hypocreomycetidae</taxon>
        <taxon>Hypocreales</taxon>
        <taxon>Hypocreaceae</taxon>
        <taxon>Trichoderma</taxon>
    </lineage>
</organism>